<organism evidence="9 10">
    <name type="scientific">Methyloglobulus morosus KoM1</name>
    <dbReference type="NCBI Taxonomy" id="1116472"/>
    <lineage>
        <taxon>Bacteria</taxon>
        <taxon>Pseudomonadati</taxon>
        <taxon>Pseudomonadota</taxon>
        <taxon>Gammaproteobacteria</taxon>
        <taxon>Methylococcales</taxon>
        <taxon>Methylococcaceae</taxon>
        <taxon>Methyloglobulus</taxon>
    </lineage>
</organism>
<feature type="domain" description="Peptidase M48" evidence="8">
    <location>
        <begin position="84"/>
        <end position="245"/>
    </location>
</feature>
<dbReference type="GO" id="GO:0046872">
    <property type="term" value="F:metal ion binding"/>
    <property type="evidence" value="ECO:0007669"/>
    <property type="project" value="UniProtKB-KW"/>
</dbReference>
<keyword evidence="3 6" id="KW-0378">Hydrolase</keyword>
<dbReference type="STRING" id="1116472.MGMO_107c00080"/>
<dbReference type="PATRIC" id="fig|1116472.3.peg.2928"/>
<dbReference type="GO" id="GO:0051603">
    <property type="term" value="P:proteolysis involved in protein catabolic process"/>
    <property type="evidence" value="ECO:0007669"/>
    <property type="project" value="TreeGrafter"/>
</dbReference>
<comment type="caution">
    <text evidence="9">The sequence shown here is derived from an EMBL/GenBank/DDBJ whole genome shotgun (WGS) entry which is preliminary data.</text>
</comment>
<keyword evidence="5 6" id="KW-0482">Metalloprotease</keyword>
<dbReference type="PANTHER" id="PTHR22726">
    <property type="entry name" value="METALLOENDOPEPTIDASE OMA1"/>
    <property type="match status" value="1"/>
</dbReference>
<dbReference type="GO" id="GO:0004222">
    <property type="term" value="F:metalloendopeptidase activity"/>
    <property type="evidence" value="ECO:0007669"/>
    <property type="project" value="InterPro"/>
</dbReference>
<keyword evidence="4 6" id="KW-0862">Zinc</keyword>
<comment type="similarity">
    <text evidence="6">Belongs to the peptidase M48 family.</text>
</comment>
<protein>
    <submittedName>
        <fullName evidence="9">Peptidase family M48</fullName>
    </submittedName>
</protein>
<comment type="cofactor">
    <cofactor evidence="6">
        <name>Zn(2+)</name>
        <dbReference type="ChEBI" id="CHEBI:29105"/>
    </cofactor>
    <text evidence="6">Binds 1 zinc ion per subunit.</text>
</comment>
<evidence type="ECO:0000256" key="3">
    <source>
        <dbReference type="ARBA" id="ARBA00022801"/>
    </source>
</evidence>
<evidence type="ECO:0000259" key="8">
    <source>
        <dbReference type="Pfam" id="PF01435"/>
    </source>
</evidence>
<dbReference type="GO" id="GO:0016020">
    <property type="term" value="C:membrane"/>
    <property type="evidence" value="ECO:0007669"/>
    <property type="project" value="TreeGrafter"/>
</dbReference>
<dbReference type="InterPro" id="IPR001915">
    <property type="entry name" value="Peptidase_M48"/>
</dbReference>
<feature type="chain" id="PRO_5004731664" evidence="7">
    <location>
        <begin position="20"/>
        <end position="267"/>
    </location>
</feature>
<evidence type="ECO:0000256" key="4">
    <source>
        <dbReference type="ARBA" id="ARBA00022833"/>
    </source>
</evidence>
<dbReference type="eggNOG" id="COG0501">
    <property type="taxonomic scope" value="Bacteria"/>
</dbReference>
<evidence type="ECO:0000256" key="7">
    <source>
        <dbReference type="SAM" id="SignalP"/>
    </source>
</evidence>
<dbReference type="Gene3D" id="3.30.2010.10">
    <property type="entry name" value="Metalloproteases ('zincins'), catalytic domain"/>
    <property type="match status" value="1"/>
</dbReference>
<dbReference type="Pfam" id="PF01435">
    <property type="entry name" value="Peptidase_M48"/>
    <property type="match status" value="1"/>
</dbReference>
<evidence type="ECO:0000313" key="9">
    <source>
        <dbReference type="EMBL" id="ESS71332.1"/>
    </source>
</evidence>
<gene>
    <name evidence="9" type="ORF">MGMO_107c00080</name>
</gene>
<dbReference type="CDD" id="cd07331">
    <property type="entry name" value="M48C_Oma1_like"/>
    <property type="match status" value="1"/>
</dbReference>
<reference evidence="9 10" key="1">
    <citation type="journal article" date="2013" name="Genome Announc.">
        <title>Draft Genome Sequence of the Methanotrophic Gammaproteobacterium Methyloglobulus morosus DSM 22980 Strain KoM1.</title>
        <authorList>
            <person name="Poehlein A."/>
            <person name="Deutzmann J.S."/>
            <person name="Daniel R."/>
            <person name="Simeonova D.D."/>
        </authorList>
    </citation>
    <scope>NUCLEOTIDE SEQUENCE [LARGE SCALE GENOMIC DNA]</scope>
    <source>
        <strain evidence="9 10">KoM1</strain>
    </source>
</reference>
<keyword evidence="1 6" id="KW-0645">Protease</keyword>
<name>V5BYK0_9GAMM</name>
<dbReference type="PANTHER" id="PTHR22726:SF24">
    <property type="entry name" value="M48 FAMILY METALLOPEPTIDASE"/>
    <property type="match status" value="1"/>
</dbReference>
<evidence type="ECO:0000256" key="5">
    <source>
        <dbReference type="ARBA" id="ARBA00023049"/>
    </source>
</evidence>
<dbReference type="PROSITE" id="PS51257">
    <property type="entry name" value="PROKAR_LIPOPROTEIN"/>
    <property type="match status" value="1"/>
</dbReference>
<feature type="signal peptide" evidence="7">
    <location>
        <begin position="1"/>
        <end position="19"/>
    </location>
</feature>
<sequence length="267" mass="28957">MFKKLFSIANPMFLLSACAALLTACATSPTGRSQFIMLPETQIDQMGLQAFDTLKSDKKISYNPQYNQATTCIANAITQVVGGSWEVVVFEDKSTNAFALPGNKIGVHTGMLQLVDNQEQLAAVIGHEVGHVLAKHSNERASQEMAVNQGLNILQAMTVPTSPLGQLGFGLLGVGAQYGVLKPFSRTQESEADIIGVDLMAKAGFDPRNSINLWQKMDQATQGQQPVEFMSTHPSHATRVKDLEQHMPQAMGLFQQAQGMGKQPHCL</sequence>
<evidence type="ECO:0000256" key="2">
    <source>
        <dbReference type="ARBA" id="ARBA00022723"/>
    </source>
</evidence>
<keyword evidence="7" id="KW-0732">Signal</keyword>
<proteinExistence type="inferred from homology"/>
<evidence type="ECO:0000256" key="1">
    <source>
        <dbReference type="ARBA" id="ARBA00022670"/>
    </source>
</evidence>
<dbReference type="AlphaFoldDB" id="V5BYK0"/>
<evidence type="ECO:0000256" key="6">
    <source>
        <dbReference type="RuleBase" id="RU003983"/>
    </source>
</evidence>
<keyword evidence="2" id="KW-0479">Metal-binding</keyword>
<keyword evidence="10" id="KW-1185">Reference proteome</keyword>
<dbReference type="InterPro" id="IPR051156">
    <property type="entry name" value="Mito/Outer_Membr_Metalloprot"/>
</dbReference>
<accession>V5BYK0</accession>
<dbReference type="Proteomes" id="UP000017842">
    <property type="component" value="Unassembled WGS sequence"/>
</dbReference>
<dbReference type="EMBL" id="AYLO01000102">
    <property type="protein sequence ID" value="ESS71332.1"/>
    <property type="molecule type" value="Genomic_DNA"/>
</dbReference>
<evidence type="ECO:0000313" key="10">
    <source>
        <dbReference type="Proteomes" id="UP000017842"/>
    </source>
</evidence>
<dbReference type="OrthoDB" id="9810445at2"/>
<dbReference type="RefSeq" id="WP_023495608.1">
    <property type="nucleotide sequence ID" value="NZ_AYLO01000102.1"/>
</dbReference>